<evidence type="ECO:0000256" key="1">
    <source>
        <dbReference type="ARBA" id="ARBA00022679"/>
    </source>
</evidence>
<evidence type="ECO:0000313" key="4">
    <source>
        <dbReference type="EMBL" id="REG81353.1"/>
    </source>
</evidence>
<dbReference type="GO" id="GO:0016747">
    <property type="term" value="F:acyltransferase activity, transferring groups other than amino-acyl groups"/>
    <property type="evidence" value="ECO:0007669"/>
    <property type="project" value="InterPro"/>
</dbReference>
<evidence type="ECO:0000313" key="5">
    <source>
        <dbReference type="Proteomes" id="UP000256405"/>
    </source>
</evidence>
<dbReference type="InterPro" id="IPR016181">
    <property type="entry name" value="Acyl_CoA_acyltransferase"/>
</dbReference>
<dbReference type="AlphaFoldDB" id="A0A3E0DHW2"/>
<dbReference type="Pfam" id="PF00583">
    <property type="entry name" value="Acetyltransf_1"/>
    <property type="match status" value="1"/>
</dbReference>
<sequence>MKVEIAKLTPRDIKDFSDLIKVFLDAFEWEAFSLPTETYLQKLLSNKSFLVFVAKRDDKLVGGLTAHVLERYDTEKPSAYIYDIAVLTDHQRKGIGRLLIATLNDFCQKNGFNEVFVQAETEDIHTVNFYRKTPISSEIKATHFTYSFGRNSLQDDY</sequence>
<dbReference type="OrthoDB" id="9797178at2"/>
<comment type="caution">
    <text evidence="4">The sequence shown here is derived from an EMBL/GenBank/DDBJ whole genome shotgun (WGS) entry which is preliminary data.</text>
</comment>
<dbReference type="PANTHER" id="PTHR42919">
    <property type="entry name" value="N-ALPHA-ACETYLTRANSFERASE"/>
    <property type="match status" value="1"/>
</dbReference>
<feature type="domain" description="N-acetyltransferase" evidence="3">
    <location>
        <begin position="3"/>
        <end position="157"/>
    </location>
</feature>
<accession>A0A3E0DHW2</accession>
<evidence type="ECO:0000259" key="3">
    <source>
        <dbReference type="PROSITE" id="PS51186"/>
    </source>
</evidence>
<dbReference type="EMBL" id="QUNF01000027">
    <property type="protein sequence ID" value="REG81353.1"/>
    <property type="molecule type" value="Genomic_DNA"/>
</dbReference>
<dbReference type="CDD" id="cd04301">
    <property type="entry name" value="NAT_SF"/>
    <property type="match status" value="1"/>
</dbReference>
<gene>
    <name evidence="4" type="ORF">C8N25_1271</name>
</gene>
<dbReference type="Proteomes" id="UP000256405">
    <property type="component" value="Unassembled WGS sequence"/>
</dbReference>
<dbReference type="SUPFAM" id="SSF55729">
    <property type="entry name" value="Acyl-CoA N-acyltransferases (Nat)"/>
    <property type="match status" value="1"/>
</dbReference>
<protein>
    <submittedName>
        <fullName evidence="4">Aminoglycoside 3-N-acetyltransferase I</fullName>
    </submittedName>
</protein>
<dbReference type="Gene3D" id="3.40.630.30">
    <property type="match status" value="1"/>
</dbReference>
<evidence type="ECO:0000256" key="2">
    <source>
        <dbReference type="ARBA" id="ARBA00023315"/>
    </source>
</evidence>
<dbReference type="PROSITE" id="PS51186">
    <property type="entry name" value="GNAT"/>
    <property type="match status" value="1"/>
</dbReference>
<name>A0A3E0DHW2_9BACT</name>
<dbReference type="PANTHER" id="PTHR42919:SF8">
    <property type="entry name" value="N-ALPHA-ACETYLTRANSFERASE 50"/>
    <property type="match status" value="1"/>
</dbReference>
<proteinExistence type="predicted"/>
<organism evidence="4 5">
    <name type="scientific">Algoriphagus antarcticus</name>
    <dbReference type="NCBI Taxonomy" id="238540"/>
    <lineage>
        <taxon>Bacteria</taxon>
        <taxon>Pseudomonadati</taxon>
        <taxon>Bacteroidota</taxon>
        <taxon>Cytophagia</taxon>
        <taxon>Cytophagales</taxon>
        <taxon>Cyclobacteriaceae</taxon>
        <taxon>Algoriphagus</taxon>
    </lineage>
</organism>
<keyword evidence="1 4" id="KW-0808">Transferase</keyword>
<reference evidence="4 5" key="1">
    <citation type="submission" date="2018-08" db="EMBL/GenBank/DDBJ databases">
        <title>Genomic Encyclopedia of Archaeal and Bacterial Type Strains, Phase II (KMG-II): from individual species to whole genera.</title>
        <authorList>
            <person name="Goeker M."/>
        </authorList>
    </citation>
    <scope>NUCLEOTIDE SEQUENCE [LARGE SCALE GENOMIC DNA]</scope>
    <source>
        <strain evidence="4 5">DSM 15986</strain>
    </source>
</reference>
<keyword evidence="2" id="KW-0012">Acyltransferase</keyword>
<keyword evidence="5" id="KW-1185">Reference proteome</keyword>
<dbReference type="RefSeq" id="WP_086542912.1">
    <property type="nucleotide sequence ID" value="NZ_MSSW01000057.1"/>
</dbReference>
<dbReference type="InterPro" id="IPR000182">
    <property type="entry name" value="GNAT_dom"/>
</dbReference>
<dbReference type="InterPro" id="IPR051556">
    <property type="entry name" value="N-term/lysine_N-AcTrnsfr"/>
</dbReference>